<organism evidence="3 4">
    <name type="scientific">Sphenodon punctatus</name>
    <name type="common">Tuatara</name>
    <name type="synonym">Hatteria punctata</name>
    <dbReference type="NCBI Taxonomy" id="8508"/>
    <lineage>
        <taxon>Eukaryota</taxon>
        <taxon>Metazoa</taxon>
        <taxon>Chordata</taxon>
        <taxon>Craniata</taxon>
        <taxon>Vertebrata</taxon>
        <taxon>Euteleostomi</taxon>
        <taxon>Lepidosauria</taxon>
        <taxon>Sphenodontia</taxon>
        <taxon>Sphenodontidae</taxon>
        <taxon>Sphenodon</taxon>
    </lineage>
</organism>
<dbReference type="SUPFAM" id="SSF46934">
    <property type="entry name" value="UBA-like"/>
    <property type="match status" value="1"/>
</dbReference>
<dbReference type="Ensembl" id="ENSSPUT00000006406.1">
    <property type="protein sequence ID" value="ENSSPUP00000006022.1"/>
    <property type="gene ID" value="ENSSPUG00000004647.1"/>
</dbReference>
<reference evidence="3" key="2">
    <citation type="submission" date="2025-09" db="UniProtKB">
        <authorList>
            <consortium name="Ensembl"/>
        </authorList>
    </citation>
    <scope>IDENTIFICATION</scope>
</reference>
<feature type="region of interest" description="Disordered" evidence="1">
    <location>
        <begin position="49"/>
        <end position="92"/>
    </location>
</feature>
<dbReference type="GeneTree" id="ENSGT01030000235745"/>
<dbReference type="CDD" id="cd14279">
    <property type="entry name" value="CUE"/>
    <property type="match status" value="1"/>
</dbReference>
<dbReference type="InterPro" id="IPR003892">
    <property type="entry name" value="CUE"/>
</dbReference>
<sequence>MEEENEDDIQECKLQTLKELFPRRSDKELLQLIESTSTMDEAIAAGLEMFNDEGAPQKRKLELSPGNDSENSGDQRAKKTKTNPLEESESEKECKKHEALLIKLQNKFPTLDKEELRDVLEEHNWMFHEALESLKVFTEDQEGGHKDKSALLLNHSVCLLFLSHPEY</sequence>
<proteinExistence type="predicted"/>
<protein>
    <recommendedName>
        <fullName evidence="2">CUE domain-containing protein</fullName>
    </recommendedName>
</protein>
<reference evidence="3" key="1">
    <citation type="submission" date="2025-08" db="UniProtKB">
        <authorList>
            <consortium name="Ensembl"/>
        </authorList>
    </citation>
    <scope>IDENTIFICATION</scope>
</reference>
<evidence type="ECO:0000313" key="4">
    <source>
        <dbReference type="Proteomes" id="UP000694392"/>
    </source>
</evidence>
<dbReference type="InterPro" id="IPR009060">
    <property type="entry name" value="UBA-like_sf"/>
</dbReference>
<dbReference type="AlphaFoldDB" id="A0A8D0GC90"/>
<feature type="domain" description="CUE" evidence="2">
    <location>
        <begin position="96"/>
        <end position="139"/>
    </location>
</feature>
<keyword evidence="4" id="KW-1185">Reference proteome</keyword>
<name>A0A8D0GC90_SPHPU</name>
<dbReference type="PROSITE" id="PS51140">
    <property type="entry name" value="CUE"/>
    <property type="match status" value="2"/>
</dbReference>
<evidence type="ECO:0000259" key="2">
    <source>
        <dbReference type="PROSITE" id="PS51140"/>
    </source>
</evidence>
<evidence type="ECO:0000256" key="1">
    <source>
        <dbReference type="SAM" id="MobiDB-lite"/>
    </source>
</evidence>
<accession>A0A8D0GC90</accession>
<evidence type="ECO:0000313" key="3">
    <source>
        <dbReference type="Ensembl" id="ENSSPUP00000006022.1"/>
    </source>
</evidence>
<feature type="domain" description="CUE" evidence="2">
    <location>
        <begin position="9"/>
        <end position="51"/>
    </location>
</feature>
<dbReference type="Proteomes" id="UP000694392">
    <property type="component" value="Unplaced"/>
</dbReference>
<dbReference type="GO" id="GO:0043130">
    <property type="term" value="F:ubiquitin binding"/>
    <property type="evidence" value="ECO:0007669"/>
    <property type="project" value="InterPro"/>
</dbReference>